<dbReference type="PROSITE" id="PS50090">
    <property type="entry name" value="MYB_LIKE"/>
    <property type="match status" value="1"/>
</dbReference>
<protein>
    <submittedName>
        <fullName evidence="3">Myb-like DNA-binding domain-containing protein</fullName>
    </submittedName>
    <submittedName>
        <fullName evidence="4">Myb-like_DNA-binding domain-containing protein</fullName>
    </submittedName>
</protein>
<accession>A0AA86NWR0</accession>
<feature type="domain" description="Myb-like" evidence="1">
    <location>
        <begin position="4"/>
        <end position="57"/>
    </location>
</feature>
<evidence type="ECO:0000259" key="1">
    <source>
        <dbReference type="PROSITE" id="PS50090"/>
    </source>
</evidence>
<dbReference type="Proteomes" id="UP001642409">
    <property type="component" value="Unassembled WGS sequence"/>
</dbReference>
<comment type="caution">
    <text evidence="3">The sequence shown here is derived from an EMBL/GenBank/DDBJ whole genome shotgun (WGS) entry which is preliminary data.</text>
</comment>
<dbReference type="EMBL" id="CATOUU010000369">
    <property type="protein sequence ID" value="CAI9926652.1"/>
    <property type="molecule type" value="Genomic_DNA"/>
</dbReference>
<dbReference type="AlphaFoldDB" id="A0AA86NWR0"/>
<dbReference type="SUPFAM" id="SSF46689">
    <property type="entry name" value="Homeodomain-like"/>
    <property type="match status" value="1"/>
</dbReference>
<keyword evidence="3" id="KW-0238">DNA-binding</keyword>
<dbReference type="CDD" id="cd00167">
    <property type="entry name" value="SANT"/>
    <property type="match status" value="1"/>
</dbReference>
<dbReference type="Pfam" id="PF00249">
    <property type="entry name" value="Myb_DNA-binding"/>
    <property type="match status" value="1"/>
</dbReference>
<evidence type="ECO:0000313" key="2">
    <source>
        <dbReference type="EMBL" id="CAI9926652.1"/>
    </source>
</evidence>
<evidence type="ECO:0000313" key="6">
    <source>
        <dbReference type="Proteomes" id="UP001642409"/>
    </source>
</evidence>
<dbReference type="GO" id="GO:0003677">
    <property type="term" value="F:DNA binding"/>
    <property type="evidence" value="ECO:0007669"/>
    <property type="project" value="UniProtKB-KW"/>
</dbReference>
<dbReference type="EMBL" id="CAXDID020000046">
    <property type="protein sequence ID" value="CAL6003091.1"/>
    <property type="molecule type" value="Genomic_DNA"/>
</dbReference>
<gene>
    <name evidence="2" type="ORF">HINF_LOCUS14297</name>
    <name evidence="3" type="ORF">HINF_LOCUS14302</name>
    <name evidence="4" type="ORF">HINF_LOCUS18239</name>
    <name evidence="5" type="ORF">HINF_LOCUS18244</name>
</gene>
<name>A0AA86NWR0_9EUKA</name>
<evidence type="ECO:0000313" key="3">
    <source>
        <dbReference type="EMBL" id="CAI9926657.1"/>
    </source>
</evidence>
<dbReference type="InterPro" id="IPR001005">
    <property type="entry name" value="SANT/Myb"/>
</dbReference>
<dbReference type="Gene3D" id="1.10.10.60">
    <property type="entry name" value="Homeodomain-like"/>
    <property type="match status" value="1"/>
</dbReference>
<evidence type="ECO:0000313" key="5">
    <source>
        <dbReference type="EMBL" id="CAL6003101.1"/>
    </source>
</evidence>
<dbReference type="EMBL" id="CATOUU010000369">
    <property type="protein sequence ID" value="CAI9926657.1"/>
    <property type="molecule type" value="Genomic_DNA"/>
</dbReference>
<sequence length="190" mass="22394">MEFESQKTYRPWSDEEMLHVITCIKKQHARVIDWEAVACHIEGRSAQQCKSFYNNRGRKFEFAAVLRKCDMRELGFRWYSYLLNSSYQLETDAVKKIYLDNAIMDMVTYATMVKNGVAFQYDRNMLSLVQSIVNIHCQYSPKLMDQIEKHGSARLSGEVIQMEQLRQFVKLMDSLDYMGVYQKIKILLAE</sequence>
<reference evidence="3" key="1">
    <citation type="submission" date="2023-06" db="EMBL/GenBank/DDBJ databases">
        <authorList>
            <person name="Kurt Z."/>
        </authorList>
    </citation>
    <scope>NUCLEOTIDE SEQUENCE</scope>
</reference>
<dbReference type="InterPro" id="IPR009057">
    <property type="entry name" value="Homeodomain-like_sf"/>
</dbReference>
<dbReference type="EMBL" id="CAXDID020000046">
    <property type="protein sequence ID" value="CAL6003101.1"/>
    <property type="molecule type" value="Genomic_DNA"/>
</dbReference>
<evidence type="ECO:0000313" key="4">
    <source>
        <dbReference type="EMBL" id="CAL6003091.1"/>
    </source>
</evidence>
<proteinExistence type="predicted"/>
<reference evidence="4 6" key="2">
    <citation type="submission" date="2024-07" db="EMBL/GenBank/DDBJ databases">
        <authorList>
            <person name="Akdeniz Z."/>
        </authorList>
    </citation>
    <scope>NUCLEOTIDE SEQUENCE [LARGE SCALE GENOMIC DNA]</scope>
</reference>
<keyword evidence="6" id="KW-1185">Reference proteome</keyword>
<organism evidence="3">
    <name type="scientific">Hexamita inflata</name>
    <dbReference type="NCBI Taxonomy" id="28002"/>
    <lineage>
        <taxon>Eukaryota</taxon>
        <taxon>Metamonada</taxon>
        <taxon>Diplomonadida</taxon>
        <taxon>Hexamitidae</taxon>
        <taxon>Hexamitinae</taxon>
        <taxon>Hexamita</taxon>
    </lineage>
</organism>